<dbReference type="EMBL" id="UZAI01003005">
    <property type="protein sequence ID" value="VDO76381.1"/>
    <property type="molecule type" value="Genomic_DNA"/>
</dbReference>
<name>A0A183LUH5_9TREM</name>
<gene>
    <name evidence="1" type="ORF">SMRZ_LOCUS7450</name>
</gene>
<organism evidence="1 2">
    <name type="scientific">Schistosoma margrebowiei</name>
    <dbReference type="NCBI Taxonomy" id="48269"/>
    <lineage>
        <taxon>Eukaryota</taxon>
        <taxon>Metazoa</taxon>
        <taxon>Spiralia</taxon>
        <taxon>Lophotrochozoa</taxon>
        <taxon>Platyhelminthes</taxon>
        <taxon>Trematoda</taxon>
        <taxon>Digenea</taxon>
        <taxon>Strigeidida</taxon>
        <taxon>Schistosomatoidea</taxon>
        <taxon>Schistosomatidae</taxon>
        <taxon>Schistosoma</taxon>
    </lineage>
</organism>
<keyword evidence="2" id="KW-1185">Reference proteome</keyword>
<evidence type="ECO:0000313" key="2">
    <source>
        <dbReference type="Proteomes" id="UP000277204"/>
    </source>
</evidence>
<sequence length="48" mass="6049">MAYHEVMQLQPPYMQDLILLFERQFVLLYRQLKLYLGHWKNNFQHLKL</sequence>
<evidence type="ECO:0000313" key="1">
    <source>
        <dbReference type="EMBL" id="VDO76381.1"/>
    </source>
</evidence>
<proteinExistence type="predicted"/>
<dbReference type="Proteomes" id="UP000277204">
    <property type="component" value="Unassembled WGS sequence"/>
</dbReference>
<protein>
    <submittedName>
        <fullName evidence="1">Uncharacterized protein</fullName>
    </submittedName>
</protein>
<dbReference type="AlphaFoldDB" id="A0A183LUH5"/>
<reference evidence="1 2" key="1">
    <citation type="submission" date="2018-11" db="EMBL/GenBank/DDBJ databases">
        <authorList>
            <consortium name="Pathogen Informatics"/>
        </authorList>
    </citation>
    <scope>NUCLEOTIDE SEQUENCE [LARGE SCALE GENOMIC DNA]</scope>
    <source>
        <strain evidence="1 2">Zambia</strain>
    </source>
</reference>
<accession>A0A183LUH5</accession>